<proteinExistence type="predicted"/>
<dbReference type="InterPro" id="IPR043504">
    <property type="entry name" value="Peptidase_S1_PA_chymotrypsin"/>
</dbReference>
<feature type="region of interest" description="Disordered" evidence="1">
    <location>
        <begin position="1"/>
        <end position="25"/>
    </location>
</feature>
<keyword evidence="4" id="KW-1185">Reference proteome</keyword>
<protein>
    <recommendedName>
        <fullName evidence="5">Peptidase S1 domain-containing protein</fullName>
    </recommendedName>
</protein>
<accession>A0ABR2WYU0</accession>
<evidence type="ECO:0000256" key="1">
    <source>
        <dbReference type="SAM" id="MobiDB-lite"/>
    </source>
</evidence>
<sequence length="88" mass="9946">MIYGKFEPGQNVSAGDPGGPLYQRQNDNQAKVYGLITGDSSHDPNFYSFVNLEYHINWIAHTTGIDLIICPYIVCILLIFGYVGWNYQ</sequence>
<keyword evidence="2" id="KW-1133">Transmembrane helix</keyword>
<evidence type="ECO:0000313" key="3">
    <source>
        <dbReference type="EMBL" id="KAK9766641.1"/>
    </source>
</evidence>
<organism evidence="3 4">
    <name type="scientific">Basidiobolus ranarum</name>
    <dbReference type="NCBI Taxonomy" id="34480"/>
    <lineage>
        <taxon>Eukaryota</taxon>
        <taxon>Fungi</taxon>
        <taxon>Fungi incertae sedis</taxon>
        <taxon>Zoopagomycota</taxon>
        <taxon>Entomophthoromycotina</taxon>
        <taxon>Basidiobolomycetes</taxon>
        <taxon>Basidiobolales</taxon>
        <taxon>Basidiobolaceae</taxon>
        <taxon>Basidiobolus</taxon>
    </lineage>
</organism>
<evidence type="ECO:0008006" key="5">
    <source>
        <dbReference type="Google" id="ProtNLM"/>
    </source>
</evidence>
<dbReference type="Gene3D" id="2.40.10.10">
    <property type="entry name" value="Trypsin-like serine proteases"/>
    <property type="match status" value="1"/>
</dbReference>
<dbReference type="Proteomes" id="UP001479436">
    <property type="component" value="Unassembled WGS sequence"/>
</dbReference>
<dbReference type="EMBL" id="JASJQH010000138">
    <property type="protein sequence ID" value="KAK9766641.1"/>
    <property type="molecule type" value="Genomic_DNA"/>
</dbReference>
<evidence type="ECO:0000256" key="2">
    <source>
        <dbReference type="SAM" id="Phobius"/>
    </source>
</evidence>
<evidence type="ECO:0000313" key="4">
    <source>
        <dbReference type="Proteomes" id="UP001479436"/>
    </source>
</evidence>
<dbReference type="InterPro" id="IPR009003">
    <property type="entry name" value="Peptidase_S1_PA"/>
</dbReference>
<name>A0ABR2WYU0_9FUNG</name>
<keyword evidence="2" id="KW-0812">Transmembrane</keyword>
<comment type="caution">
    <text evidence="3">The sequence shown here is derived from an EMBL/GenBank/DDBJ whole genome shotgun (WGS) entry which is preliminary data.</text>
</comment>
<reference evidence="3 4" key="1">
    <citation type="submission" date="2023-04" db="EMBL/GenBank/DDBJ databases">
        <title>Genome of Basidiobolus ranarum AG-B5.</title>
        <authorList>
            <person name="Stajich J.E."/>
            <person name="Carter-House D."/>
            <person name="Gryganskyi A."/>
        </authorList>
    </citation>
    <scope>NUCLEOTIDE SEQUENCE [LARGE SCALE GENOMIC DNA]</scope>
    <source>
        <strain evidence="3 4">AG-B5</strain>
    </source>
</reference>
<dbReference type="SUPFAM" id="SSF50494">
    <property type="entry name" value="Trypsin-like serine proteases"/>
    <property type="match status" value="1"/>
</dbReference>
<gene>
    <name evidence="3" type="ORF">K7432_004155</name>
</gene>
<feature type="transmembrane region" description="Helical" evidence="2">
    <location>
        <begin position="65"/>
        <end position="85"/>
    </location>
</feature>
<keyword evidence="2" id="KW-0472">Membrane</keyword>